<gene>
    <name evidence="1" type="ORF">PITCH_A1990001</name>
</gene>
<proteinExistence type="predicted"/>
<accession>A0A445MWD3</accession>
<dbReference type="InterPro" id="IPR019596">
    <property type="entry name" value="Phage_Mu_GpM_tail_tub"/>
</dbReference>
<dbReference type="Pfam" id="PF10618">
    <property type="entry name" value="Tail_tube"/>
    <property type="match status" value="1"/>
</dbReference>
<sequence>MGKKLGKAWIKVDGMMLETLPGAKIDIGGVERTTVVGAARVAGFYETPKPSKVECEISVGKDTKLEEYGAMDSVTINFECDTGQQYVVQGAWLTNTLELTASEGGKVPLTFEGPPADELTA</sequence>
<organism evidence="1">
    <name type="scientific">uncultured Desulfobacterium sp</name>
    <dbReference type="NCBI Taxonomy" id="201089"/>
    <lineage>
        <taxon>Bacteria</taxon>
        <taxon>Pseudomonadati</taxon>
        <taxon>Thermodesulfobacteriota</taxon>
        <taxon>Desulfobacteria</taxon>
        <taxon>Desulfobacterales</taxon>
        <taxon>Desulfobacteriaceae</taxon>
        <taxon>Desulfobacterium</taxon>
        <taxon>environmental samples</taxon>
    </lineage>
</organism>
<name>A0A445MWD3_9BACT</name>
<dbReference type="EMBL" id="OJIN01000111">
    <property type="protein sequence ID" value="SPD73817.1"/>
    <property type="molecule type" value="Genomic_DNA"/>
</dbReference>
<reference evidence="1" key="1">
    <citation type="submission" date="2018-01" db="EMBL/GenBank/DDBJ databases">
        <authorList>
            <person name="Regsiter A."/>
            <person name="William W."/>
        </authorList>
    </citation>
    <scope>NUCLEOTIDE SEQUENCE</scope>
    <source>
        <strain evidence="1">TRIP AH-1</strain>
    </source>
</reference>
<dbReference type="AlphaFoldDB" id="A0A445MWD3"/>
<protein>
    <recommendedName>
        <fullName evidence="2">Phage tail tube protein</fullName>
    </recommendedName>
</protein>
<evidence type="ECO:0000313" key="1">
    <source>
        <dbReference type="EMBL" id="SPD73817.1"/>
    </source>
</evidence>
<evidence type="ECO:0008006" key="2">
    <source>
        <dbReference type="Google" id="ProtNLM"/>
    </source>
</evidence>